<reference evidence="2" key="1">
    <citation type="journal article" date="2014" name="Front. Microbiol.">
        <title>High frequency of phylogenetically diverse reductive dehalogenase-homologous genes in deep subseafloor sedimentary metagenomes.</title>
        <authorList>
            <person name="Kawai M."/>
            <person name="Futagami T."/>
            <person name="Toyoda A."/>
            <person name="Takaki Y."/>
            <person name="Nishi S."/>
            <person name="Hori S."/>
            <person name="Arai W."/>
            <person name="Tsubouchi T."/>
            <person name="Morono Y."/>
            <person name="Uchiyama I."/>
            <person name="Ito T."/>
            <person name="Fujiyama A."/>
            <person name="Inagaki F."/>
            <person name="Takami H."/>
        </authorList>
    </citation>
    <scope>NUCLEOTIDE SEQUENCE</scope>
    <source>
        <strain evidence="2">Expedition CK06-06</strain>
    </source>
</reference>
<name>X1BAX4_9ZZZZ</name>
<evidence type="ECO:0000313" key="2">
    <source>
        <dbReference type="EMBL" id="GAG93004.1"/>
    </source>
</evidence>
<sequence length="109" mass="12561">DLAPTLLEIAGVAVPEKMDGNSFVPLLKNKNAMGRKAWLYEYFKDFSYNVPEHTAVRTDRYKYIEFVGNRKPELYDLTDDPREMKNLHGSPHGSEVLPGLKKFMETLKQ</sequence>
<dbReference type="EMBL" id="BART01026117">
    <property type="protein sequence ID" value="GAG93004.1"/>
    <property type="molecule type" value="Genomic_DNA"/>
</dbReference>
<dbReference type="GO" id="GO:0004065">
    <property type="term" value="F:arylsulfatase activity"/>
    <property type="evidence" value="ECO:0007669"/>
    <property type="project" value="TreeGrafter"/>
</dbReference>
<dbReference type="InterPro" id="IPR051849">
    <property type="entry name" value="GAG-degrading_sulfatase"/>
</dbReference>
<organism evidence="2">
    <name type="scientific">marine sediment metagenome</name>
    <dbReference type="NCBI Taxonomy" id="412755"/>
    <lineage>
        <taxon>unclassified sequences</taxon>
        <taxon>metagenomes</taxon>
        <taxon>ecological metagenomes</taxon>
    </lineage>
</organism>
<feature type="domain" description="N-sulphoglucosamine sulphohydrolase C-terminal" evidence="1">
    <location>
        <begin position="1"/>
        <end position="108"/>
    </location>
</feature>
<dbReference type="GO" id="GO:0015024">
    <property type="term" value="F:glucuronate-2-sulfatase activity"/>
    <property type="evidence" value="ECO:0007669"/>
    <property type="project" value="TreeGrafter"/>
</dbReference>
<dbReference type="InterPro" id="IPR032506">
    <property type="entry name" value="SGSH_C"/>
</dbReference>
<evidence type="ECO:0000259" key="1">
    <source>
        <dbReference type="Pfam" id="PF16347"/>
    </source>
</evidence>
<dbReference type="InterPro" id="IPR017850">
    <property type="entry name" value="Alkaline_phosphatase_core_sf"/>
</dbReference>
<dbReference type="SUPFAM" id="SSF53649">
    <property type="entry name" value="Alkaline phosphatase-like"/>
    <property type="match status" value="1"/>
</dbReference>
<dbReference type="PANTHER" id="PTHR46615:SF1">
    <property type="entry name" value="ARYLSULFATASE K"/>
    <property type="match status" value="1"/>
</dbReference>
<protein>
    <recommendedName>
        <fullName evidence="1">N-sulphoglucosamine sulphohydrolase C-terminal domain-containing protein</fullName>
    </recommendedName>
</protein>
<dbReference type="Pfam" id="PF16347">
    <property type="entry name" value="SGSH_C"/>
    <property type="match status" value="1"/>
</dbReference>
<proteinExistence type="predicted"/>
<gene>
    <name evidence="2" type="ORF">S01H4_46685</name>
</gene>
<dbReference type="Gene3D" id="3.40.720.10">
    <property type="entry name" value="Alkaline Phosphatase, subunit A"/>
    <property type="match status" value="1"/>
</dbReference>
<feature type="non-terminal residue" evidence="2">
    <location>
        <position position="1"/>
    </location>
</feature>
<accession>X1BAX4</accession>
<dbReference type="PANTHER" id="PTHR46615">
    <property type="entry name" value="ARYLSULFATASE K"/>
    <property type="match status" value="1"/>
</dbReference>
<comment type="caution">
    <text evidence="2">The sequence shown here is derived from an EMBL/GenBank/DDBJ whole genome shotgun (WGS) entry which is preliminary data.</text>
</comment>
<dbReference type="AlphaFoldDB" id="X1BAX4"/>